<organism evidence="2 3">
    <name type="scientific">Nocardiopsis alborubida</name>
    <dbReference type="NCBI Taxonomy" id="146802"/>
    <lineage>
        <taxon>Bacteria</taxon>
        <taxon>Bacillati</taxon>
        <taxon>Actinomycetota</taxon>
        <taxon>Actinomycetes</taxon>
        <taxon>Streptosporangiales</taxon>
        <taxon>Nocardiopsidaceae</taxon>
        <taxon>Nocardiopsis</taxon>
    </lineage>
</organism>
<gene>
    <name evidence="2" type="ORF">HGB44_18540</name>
</gene>
<dbReference type="InterPro" id="IPR043746">
    <property type="entry name" value="DUF5691"/>
</dbReference>
<protein>
    <submittedName>
        <fullName evidence="2">Uncharacterized protein</fullName>
    </submittedName>
</protein>
<name>A0A7X6MHP8_9ACTN</name>
<keyword evidence="3" id="KW-1185">Reference proteome</keyword>
<dbReference type="Proteomes" id="UP000553209">
    <property type="component" value="Unassembled WGS sequence"/>
</dbReference>
<dbReference type="EMBL" id="JAAXPG010000017">
    <property type="protein sequence ID" value="NKY99645.1"/>
    <property type="molecule type" value="Genomic_DNA"/>
</dbReference>
<reference evidence="2 3" key="1">
    <citation type="submission" date="2020-04" db="EMBL/GenBank/DDBJ databases">
        <title>MicrobeNet Type strains.</title>
        <authorList>
            <person name="Nicholson A.C."/>
        </authorList>
    </citation>
    <scope>NUCLEOTIDE SEQUENCE [LARGE SCALE GENOMIC DNA]</scope>
    <source>
        <strain evidence="2 3">ATCC 23612</strain>
    </source>
</reference>
<dbReference type="Pfam" id="PF18944">
    <property type="entry name" value="DUF5691"/>
    <property type="match status" value="1"/>
</dbReference>
<comment type="caution">
    <text evidence="2">The sequence shown here is derived from an EMBL/GenBank/DDBJ whole genome shotgun (WGS) entry which is preliminary data.</text>
</comment>
<sequence>MTPDPLAAVDSWDRLVSTALVGTSKRPVPDTPDLPPTPEDEDSVALLDRAALIAVRRAAGYVPATGVEPVEPGAEDERPEPGQAATTRLEGLLTTRTELLPEWLELVAASGRRVAHSSVPALLDQGARDSELRPALAAAVGTRGHWLAGLNPAWFYVLAESVHTDRFSERDWGCGTPGERRRALAALRATDPDRARELLAAVWTGLAKADLRRRLLETFSTGLGPADADFLDRALDDRSANVRGIALSLLTRLPDSAHAERLRGHVRAHASLREDGALWVDPVRTRDAAVHRDLALAAPSKGDENVHGQAERLWALLTHAPLDVWPGLLGVEPVRIFEAANREAVRSARLVGALVNAVIVQRNVEWARAVLEFLGSRGTGPGFQTSRLLELLPVEERCAYADGVLTDKSSLSRWGDQLSDTPGPWTPELSARVIARLHAKDRKNDYHGYRLLCEAAAVHMPPGHLTDLHQTPPYNDASGDAYLRLRDTLRFRLDMHRELS</sequence>
<evidence type="ECO:0000256" key="1">
    <source>
        <dbReference type="SAM" id="MobiDB-lite"/>
    </source>
</evidence>
<dbReference type="RefSeq" id="WP_061082015.1">
    <property type="nucleotide sequence ID" value="NZ_JAAXPG010000017.1"/>
</dbReference>
<feature type="region of interest" description="Disordered" evidence="1">
    <location>
        <begin position="21"/>
        <end position="42"/>
    </location>
</feature>
<evidence type="ECO:0000313" key="3">
    <source>
        <dbReference type="Proteomes" id="UP000553209"/>
    </source>
</evidence>
<proteinExistence type="predicted"/>
<evidence type="ECO:0000313" key="2">
    <source>
        <dbReference type="EMBL" id="NKY99645.1"/>
    </source>
</evidence>
<accession>A0A7X6MHP8</accession>
<dbReference type="AlphaFoldDB" id="A0A7X6MHP8"/>